<dbReference type="EMBL" id="LEKV01004559">
    <property type="protein sequence ID" value="KVH94299.1"/>
    <property type="molecule type" value="Genomic_DNA"/>
</dbReference>
<keyword evidence="5" id="KW-0378">Hydrolase</keyword>
<evidence type="ECO:0000256" key="1">
    <source>
        <dbReference type="ARBA" id="ARBA00000707"/>
    </source>
</evidence>
<dbReference type="GO" id="GO:0004843">
    <property type="term" value="F:cysteine-type deubiquitinase activity"/>
    <property type="evidence" value="ECO:0007669"/>
    <property type="project" value="UniProtKB-EC"/>
</dbReference>
<proteinExistence type="predicted"/>
<dbReference type="Gene3D" id="3.90.70.40">
    <property type="match status" value="1"/>
</dbReference>
<dbReference type="InterPro" id="IPR040053">
    <property type="entry name" value="JOSD1/2"/>
</dbReference>
<dbReference type="STRING" id="59895.A0A118JWB1"/>
<dbReference type="GO" id="GO:0016579">
    <property type="term" value="P:protein deubiquitination"/>
    <property type="evidence" value="ECO:0007669"/>
    <property type="project" value="InterPro"/>
</dbReference>
<evidence type="ECO:0000313" key="8">
    <source>
        <dbReference type="EMBL" id="KVH94299.1"/>
    </source>
</evidence>
<dbReference type="OMA" id="HWIAIRN"/>
<evidence type="ECO:0000256" key="5">
    <source>
        <dbReference type="ARBA" id="ARBA00022801"/>
    </source>
</evidence>
<organism evidence="8 9">
    <name type="scientific">Cynara cardunculus var. scolymus</name>
    <name type="common">Globe artichoke</name>
    <name type="synonym">Cynara scolymus</name>
    <dbReference type="NCBI Taxonomy" id="59895"/>
    <lineage>
        <taxon>Eukaryota</taxon>
        <taxon>Viridiplantae</taxon>
        <taxon>Streptophyta</taxon>
        <taxon>Embryophyta</taxon>
        <taxon>Tracheophyta</taxon>
        <taxon>Spermatophyta</taxon>
        <taxon>Magnoliopsida</taxon>
        <taxon>eudicotyledons</taxon>
        <taxon>Gunneridae</taxon>
        <taxon>Pentapetalae</taxon>
        <taxon>asterids</taxon>
        <taxon>campanulids</taxon>
        <taxon>Asterales</taxon>
        <taxon>Asteraceae</taxon>
        <taxon>Carduoideae</taxon>
        <taxon>Cardueae</taxon>
        <taxon>Carduinae</taxon>
        <taxon>Cynara</taxon>
    </lineage>
</organism>
<keyword evidence="3" id="KW-0645">Protease</keyword>
<dbReference type="InterPro" id="IPR006155">
    <property type="entry name" value="Josephin"/>
</dbReference>
<evidence type="ECO:0000256" key="3">
    <source>
        <dbReference type="ARBA" id="ARBA00022670"/>
    </source>
</evidence>
<dbReference type="GO" id="GO:0006508">
    <property type="term" value="P:proteolysis"/>
    <property type="evidence" value="ECO:0007669"/>
    <property type="project" value="UniProtKB-KW"/>
</dbReference>
<evidence type="ECO:0000259" key="7">
    <source>
        <dbReference type="PROSITE" id="PS50957"/>
    </source>
</evidence>
<comment type="catalytic activity">
    <reaction evidence="1">
        <text>Thiol-dependent hydrolysis of ester, thioester, amide, peptide and isopeptide bonds formed by the C-terminal Gly of ubiquitin (a 76-residue protein attached to proteins as an intracellular targeting signal).</text>
        <dbReference type="EC" id="3.4.19.12"/>
    </reaction>
</comment>
<comment type="caution">
    <text evidence="8">The sequence shown here is derived from an EMBL/GenBank/DDBJ whole genome shotgun (WGS) entry which is preliminary data.</text>
</comment>
<dbReference type="AlphaFoldDB" id="A0A118JWB1"/>
<keyword evidence="4" id="KW-0833">Ubl conjugation pathway</keyword>
<dbReference type="PROSITE" id="PS50957">
    <property type="entry name" value="JOSEPHIN"/>
    <property type="match status" value="1"/>
</dbReference>
<dbReference type="Pfam" id="PF02099">
    <property type="entry name" value="Josephin"/>
    <property type="match status" value="1"/>
</dbReference>
<evidence type="ECO:0000256" key="4">
    <source>
        <dbReference type="ARBA" id="ARBA00022786"/>
    </source>
</evidence>
<feature type="domain" description="Josephin" evidence="7">
    <location>
        <begin position="1"/>
        <end position="103"/>
    </location>
</feature>
<evidence type="ECO:0000313" key="9">
    <source>
        <dbReference type="Proteomes" id="UP000243975"/>
    </source>
</evidence>
<dbReference type="Proteomes" id="UP000243975">
    <property type="component" value="Unassembled WGS sequence"/>
</dbReference>
<dbReference type="EC" id="3.4.19.12" evidence="2"/>
<dbReference type="PANTHER" id="PTHR13291:SF0">
    <property type="entry name" value="JOSEPHIN-LIKE PROTEIN"/>
    <property type="match status" value="1"/>
</dbReference>
<dbReference type="PANTHER" id="PTHR13291">
    <property type="entry name" value="JOSEPHIN 1, 2"/>
    <property type="match status" value="1"/>
</dbReference>
<sequence>MCVVEGNGNRVVWHDWHNRAYSIHLDESEDKLTGIVLNIHVKRNGGFWRSRHWVSLRRINGVWCNLDSDFESRYLFGSIEELKDFLDGAIDGGTEVLRVKDDD</sequence>
<protein>
    <recommendedName>
        <fullName evidence="2">ubiquitinyl hydrolase 1</fullName>
        <ecNumber evidence="2">3.4.19.12</ecNumber>
    </recommendedName>
</protein>
<dbReference type="Gramene" id="KVH94299">
    <property type="protein sequence ID" value="KVH94299"/>
    <property type="gene ID" value="Ccrd_003662"/>
</dbReference>
<evidence type="ECO:0000256" key="6">
    <source>
        <dbReference type="PROSITE-ProRule" id="PRU00331"/>
    </source>
</evidence>
<gene>
    <name evidence="8" type="ORF">Ccrd_003662</name>
</gene>
<keyword evidence="9" id="KW-1185">Reference proteome</keyword>
<reference evidence="8 9" key="1">
    <citation type="journal article" date="2016" name="Sci. Rep.">
        <title>The genome sequence of the outbreeding globe artichoke constructed de novo incorporating a phase-aware low-pass sequencing strategy of F1 progeny.</title>
        <authorList>
            <person name="Scaglione D."/>
            <person name="Reyes-Chin-Wo S."/>
            <person name="Acquadro A."/>
            <person name="Froenicke L."/>
            <person name="Portis E."/>
            <person name="Beitel C."/>
            <person name="Tirone M."/>
            <person name="Mauro R."/>
            <person name="Lo Monaco A."/>
            <person name="Mauromicale G."/>
            <person name="Faccioli P."/>
            <person name="Cattivelli L."/>
            <person name="Rieseberg L."/>
            <person name="Michelmore R."/>
            <person name="Lanteri S."/>
        </authorList>
    </citation>
    <scope>NUCLEOTIDE SEQUENCE [LARGE SCALE GENOMIC DNA]</scope>
    <source>
        <strain evidence="8">2C</strain>
    </source>
</reference>
<comment type="caution">
    <text evidence="6">Lacks conserved residue(s) required for the propagation of feature annotation.</text>
</comment>
<accession>A0A118JWB1</accession>
<evidence type="ECO:0000256" key="2">
    <source>
        <dbReference type="ARBA" id="ARBA00012759"/>
    </source>
</evidence>
<name>A0A118JWB1_CYNCS</name>